<feature type="transmembrane region" description="Helical" evidence="9">
    <location>
        <begin position="558"/>
        <end position="579"/>
    </location>
</feature>
<keyword evidence="2" id="KW-0723">Serine/threonine-protein kinase</keyword>
<sequence>MSNFPNLSSHGYQVVRQLGQNRAGGRVTYLAANLKTRQPVVIKHFQFAQTDASWSEYDNYQREIQVLQGLKHPSIPRYLDSFQTPNGFCMVQEYKKAPSLAVPRSFDPDEIKKIAVSLLEILVYLQNRIPTVIHRDIKPENILVDEKINVFLVDFGLARIGDGEVTMSSVAKGTLGFMPPEQLFHRHLTEASDLYSLGATLICLLTGIKSTAIGELIDEDYRINFKHLVPKLSLRWIEWLQKMVEIKPKDRYSNAAAALEALNPIYVMRVPEVKLSQSGLEFKAKKLGERVTQSIAITNSIPDTVLEGNWEVAPHESDPPHTPEEHSWISFDLDKFESNQSNCKIKVNTSRLMANKTYERQVLLHTNSLPETHAVTVKVQTAPIPIATKKLPYIFIASLVALALAGAWVEAEAWSGVVADSGSMGVVMAAFVTLFVAVFGVAAAVAATAAAAVASKLLAKNKIKFAALDTVVALFVTGIVALFVTGFGEQFRGASETVAGFGAVDLGMFITGLGAASLAAICLKRGFSTSLAVGVSLLATALGMSLGIGLQIGLLNPFVMLAVLAVGLPLGTMLFYPPFERARLISNYRKFEQHLIKS</sequence>
<keyword evidence="9" id="KW-1133">Transmembrane helix</keyword>
<dbReference type="InterPro" id="IPR008271">
    <property type="entry name" value="Ser/Thr_kinase_AS"/>
</dbReference>
<accession>A0ABV0JK24</accession>
<dbReference type="SUPFAM" id="SSF56112">
    <property type="entry name" value="Protein kinase-like (PK-like)"/>
    <property type="match status" value="1"/>
</dbReference>
<feature type="transmembrane region" description="Helical" evidence="9">
    <location>
        <begin position="391"/>
        <end position="409"/>
    </location>
</feature>
<evidence type="ECO:0000256" key="4">
    <source>
        <dbReference type="ARBA" id="ARBA00022741"/>
    </source>
</evidence>
<feature type="transmembrane region" description="Helical" evidence="9">
    <location>
        <begin position="530"/>
        <end position="552"/>
    </location>
</feature>
<keyword evidence="6" id="KW-0067">ATP-binding</keyword>
<feature type="domain" description="Protein kinase" evidence="10">
    <location>
        <begin position="12"/>
        <end position="266"/>
    </location>
</feature>
<dbReference type="RefSeq" id="WP_190417340.1">
    <property type="nucleotide sequence ID" value="NZ_JAMPKK010000007.1"/>
</dbReference>
<evidence type="ECO:0000256" key="9">
    <source>
        <dbReference type="SAM" id="Phobius"/>
    </source>
</evidence>
<evidence type="ECO:0000256" key="6">
    <source>
        <dbReference type="ARBA" id="ARBA00022840"/>
    </source>
</evidence>
<dbReference type="InterPro" id="IPR011009">
    <property type="entry name" value="Kinase-like_dom_sf"/>
</dbReference>
<name>A0ABV0JK24_9CYAN</name>
<evidence type="ECO:0000256" key="5">
    <source>
        <dbReference type="ARBA" id="ARBA00022777"/>
    </source>
</evidence>
<evidence type="ECO:0000259" key="10">
    <source>
        <dbReference type="PROSITE" id="PS50011"/>
    </source>
</evidence>
<evidence type="ECO:0000313" key="11">
    <source>
        <dbReference type="EMBL" id="MEP0863791.1"/>
    </source>
</evidence>
<dbReference type="CDD" id="cd14014">
    <property type="entry name" value="STKc_PknB_like"/>
    <property type="match status" value="1"/>
</dbReference>
<dbReference type="PROSITE" id="PS50011">
    <property type="entry name" value="PROTEIN_KINASE_DOM"/>
    <property type="match status" value="1"/>
</dbReference>
<evidence type="ECO:0000256" key="1">
    <source>
        <dbReference type="ARBA" id="ARBA00012513"/>
    </source>
</evidence>
<reference evidence="11 12" key="1">
    <citation type="submission" date="2022-04" db="EMBL/GenBank/DDBJ databases">
        <title>Positive selection, recombination, and allopatry shape intraspecific diversity of widespread and dominant cyanobacteria.</title>
        <authorList>
            <person name="Wei J."/>
            <person name="Shu W."/>
            <person name="Hu C."/>
        </authorList>
    </citation>
    <scope>NUCLEOTIDE SEQUENCE [LARGE SCALE GENOMIC DNA]</scope>
    <source>
        <strain evidence="11 12">GB2-A5</strain>
    </source>
</reference>
<organism evidence="11 12">
    <name type="scientific">Funiculus sociatus GB2-A5</name>
    <dbReference type="NCBI Taxonomy" id="2933946"/>
    <lineage>
        <taxon>Bacteria</taxon>
        <taxon>Bacillati</taxon>
        <taxon>Cyanobacteriota</taxon>
        <taxon>Cyanophyceae</taxon>
        <taxon>Coleofasciculales</taxon>
        <taxon>Coleofasciculaceae</taxon>
        <taxon>Funiculus</taxon>
    </lineage>
</organism>
<dbReference type="PROSITE" id="PS00108">
    <property type="entry name" value="PROTEIN_KINASE_ST"/>
    <property type="match status" value="1"/>
</dbReference>
<proteinExistence type="predicted"/>
<evidence type="ECO:0000256" key="2">
    <source>
        <dbReference type="ARBA" id="ARBA00022527"/>
    </source>
</evidence>
<evidence type="ECO:0000256" key="7">
    <source>
        <dbReference type="ARBA" id="ARBA00047899"/>
    </source>
</evidence>
<dbReference type="Gene3D" id="1.10.510.10">
    <property type="entry name" value="Transferase(Phosphotransferase) domain 1"/>
    <property type="match status" value="1"/>
</dbReference>
<comment type="catalytic activity">
    <reaction evidence="8">
        <text>L-seryl-[protein] + ATP = O-phospho-L-seryl-[protein] + ADP + H(+)</text>
        <dbReference type="Rhea" id="RHEA:17989"/>
        <dbReference type="Rhea" id="RHEA-COMP:9863"/>
        <dbReference type="Rhea" id="RHEA-COMP:11604"/>
        <dbReference type="ChEBI" id="CHEBI:15378"/>
        <dbReference type="ChEBI" id="CHEBI:29999"/>
        <dbReference type="ChEBI" id="CHEBI:30616"/>
        <dbReference type="ChEBI" id="CHEBI:83421"/>
        <dbReference type="ChEBI" id="CHEBI:456216"/>
        <dbReference type="EC" id="2.7.11.1"/>
    </reaction>
</comment>
<dbReference type="PANTHER" id="PTHR24363">
    <property type="entry name" value="SERINE/THREONINE PROTEIN KINASE"/>
    <property type="match status" value="1"/>
</dbReference>
<feature type="transmembrane region" description="Helical" evidence="9">
    <location>
        <begin position="429"/>
        <end position="453"/>
    </location>
</feature>
<keyword evidence="5 11" id="KW-0418">Kinase</keyword>
<protein>
    <recommendedName>
        <fullName evidence="1">non-specific serine/threonine protein kinase</fullName>
        <ecNumber evidence="1">2.7.11.1</ecNumber>
    </recommendedName>
</protein>
<comment type="catalytic activity">
    <reaction evidence="7">
        <text>L-threonyl-[protein] + ATP = O-phospho-L-threonyl-[protein] + ADP + H(+)</text>
        <dbReference type="Rhea" id="RHEA:46608"/>
        <dbReference type="Rhea" id="RHEA-COMP:11060"/>
        <dbReference type="Rhea" id="RHEA-COMP:11605"/>
        <dbReference type="ChEBI" id="CHEBI:15378"/>
        <dbReference type="ChEBI" id="CHEBI:30013"/>
        <dbReference type="ChEBI" id="CHEBI:30616"/>
        <dbReference type="ChEBI" id="CHEBI:61977"/>
        <dbReference type="ChEBI" id="CHEBI:456216"/>
        <dbReference type="EC" id="2.7.11.1"/>
    </reaction>
</comment>
<dbReference type="Pfam" id="PF00069">
    <property type="entry name" value="Pkinase"/>
    <property type="match status" value="1"/>
</dbReference>
<evidence type="ECO:0000256" key="3">
    <source>
        <dbReference type="ARBA" id="ARBA00022679"/>
    </source>
</evidence>
<dbReference type="EC" id="2.7.11.1" evidence="1"/>
<dbReference type="EMBL" id="JAMPKK010000007">
    <property type="protein sequence ID" value="MEP0863791.1"/>
    <property type="molecule type" value="Genomic_DNA"/>
</dbReference>
<dbReference type="Gene3D" id="3.30.200.20">
    <property type="entry name" value="Phosphorylase Kinase, domain 1"/>
    <property type="match status" value="1"/>
</dbReference>
<dbReference type="Proteomes" id="UP001442494">
    <property type="component" value="Unassembled WGS sequence"/>
</dbReference>
<dbReference type="PANTHER" id="PTHR24363:SF0">
    <property type="entry name" value="SERINE_THREONINE KINASE LIKE DOMAIN CONTAINING 1"/>
    <property type="match status" value="1"/>
</dbReference>
<feature type="transmembrane region" description="Helical" evidence="9">
    <location>
        <begin position="465"/>
        <end position="487"/>
    </location>
</feature>
<comment type="caution">
    <text evidence="11">The sequence shown here is derived from an EMBL/GenBank/DDBJ whole genome shotgun (WGS) entry which is preliminary data.</text>
</comment>
<dbReference type="SMART" id="SM00220">
    <property type="entry name" value="S_TKc"/>
    <property type="match status" value="1"/>
</dbReference>
<keyword evidence="4" id="KW-0547">Nucleotide-binding</keyword>
<dbReference type="GO" id="GO:0016301">
    <property type="term" value="F:kinase activity"/>
    <property type="evidence" value="ECO:0007669"/>
    <property type="project" value="UniProtKB-KW"/>
</dbReference>
<feature type="transmembrane region" description="Helical" evidence="9">
    <location>
        <begin position="499"/>
        <end position="523"/>
    </location>
</feature>
<evidence type="ECO:0000256" key="8">
    <source>
        <dbReference type="ARBA" id="ARBA00048679"/>
    </source>
</evidence>
<keyword evidence="9" id="KW-0472">Membrane</keyword>
<dbReference type="InterPro" id="IPR000719">
    <property type="entry name" value="Prot_kinase_dom"/>
</dbReference>
<keyword evidence="12" id="KW-1185">Reference proteome</keyword>
<gene>
    <name evidence="11" type="ORF">NDI37_04845</name>
</gene>
<evidence type="ECO:0000313" key="12">
    <source>
        <dbReference type="Proteomes" id="UP001442494"/>
    </source>
</evidence>
<keyword evidence="9" id="KW-0812">Transmembrane</keyword>
<keyword evidence="3" id="KW-0808">Transferase</keyword>